<feature type="compositionally biased region" description="Acidic residues" evidence="1">
    <location>
        <begin position="12"/>
        <end position="54"/>
    </location>
</feature>
<keyword evidence="3" id="KW-1185">Reference proteome</keyword>
<evidence type="ECO:0000256" key="1">
    <source>
        <dbReference type="SAM" id="MobiDB-lite"/>
    </source>
</evidence>
<dbReference type="EMBL" id="JAUIZM010000011">
    <property type="protein sequence ID" value="KAK1357912.1"/>
    <property type="molecule type" value="Genomic_DNA"/>
</dbReference>
<organism evidence="2 3">
    <name type="scientific">Heracleum sosnowskyi</name>
    <dbReference type="NCBI Taxonomy" id="360622"/>
    <lineage>
        <taxon>Eukaryota</taxon>
        <taxon>Viridiplantae</taxon>
        <taxon>Streptophyta</taxon>
        <taxon>Embryophyta</taxon>
        <taxon>Tracheophyta</taxon>
        <taxon>Spermatophyta</taxon>
        <taxon>Magnoliopsida</taxon>
        <taxon>eudicotyledons</taxon>
        <taxon>Gunneridae</taxon>
        <taxon>Pentapetalae</taxon>
        <taxon>asterids</taxon>
        <taxon>campanulids</taxon>
        <taxon>Apiales</taxon>
        <taxon>Apiaceae</taxon>
        <taxon>Apioideae</taxon>
        <taxon>apioid superclade</taxon>
        <taxon>Tordylieae</taxon>
        <taxon>Tordyliinae</taxon>
        <taxon>Heracleum</taxon>
    </lineage>
</organism>
<dbReference type="AlphaFoldDB" id="A0AAD8H1E5"/>
<proteinExistence type="predicted"/>
<feature type="region of interest" description="Disordered" evidence="1">
    <location>
        <begin position="1"/>
        <end position="69"/>
    </location>
</feature>
<sequence length="125" mass="13815">MALYIASASESEWVEASEDEDDDEDDEDDEEDEDEEDNSESDSDDMEDDDDDNGVEAKASMVGGSTSIDVGDAVSVIKGGKKLRRKEKRARIEQIRASLGLSDAQRTPMPGESLKDFYRRTNLAT</sequence>
<evidence type="ECO:0000313" key="3">
    <source>
        <dbReference type="Proteomes" id="UP001237642"/>
    </source>
</evidence>
<evidence type="ECO:0000313" key="2">
    <source>
        <dbReference type="EMBL" id="KAK1357912.1"/>
    </source>
</evidence>
<gene>
    <name evidence="2" type="ORF">POM88_051168</name>
</gene>
<accession>A0AAD8H1E5</accession>
<reference evidence="2" key="1">
    <citation type="submission" date="2023-02" db="EMBL/GenBank/DDBJ databases">
        <title>Genome of toxic invasive species Heracleum sosnowskyi carries increased number of genes despite the absence of recent whole-genome duplications.</title>
        <authorList>
            <person name="Schelkunov M."/>
            <person name="Shtratnikova V."/>
            <person name="Makarenko M."/>
            <person name="Klepikova A."/>
            <person name="Omelchenko D."/>
            <person name="Novikova G."/>
            <person name="Obukhova E."/>
            <person name="Bogdanov V."/>
            <person name="Penin A."/>
            <person name="Logacheva M."/>
        </authorList>
    </citation>
    <scope>NUCLEOTIDE SEQUENCE</scope>
    <source>
        <strain evidence="2">Hsosn_3</strain>
        <tissue evidence="2">Leaf</tissue>
    </source>
</reference>
<comment type="caution">
    <text evidence="2">The sequence shown here is derived from an EMBL/GenBank/DDBJ whole genome shotgun (WGS) entry which is preliminary data.</text>
</comment>
<name>A0AAD8H1E5_9APIA</name>
<protein>
    <submittedName>
        <fullName evidence="2">Uncharacterized protein</fullName>
    </submittedName>
</protein>
<reference evidence="2" key="2">
    <citation type="submission" date="2023-05" db="EMBL/GenBank/DDBJ databases">
        <authorList>
            <person name="Schelkunov M.I."/>
        </authorList>
    </citation>
    <scope>NUCLEOTIDE SEQUENCE</scope>
    <source>
        <strain evidence="2">Hsosn_3</strain>
        <tissue evidence="2">Leaf</tissue>
    </source>
</reference>
<dbReference type="Proteomes" id="UP001237642">
    <property type="component" value="Unassembled WGS sequence"/>
</dbReference>